<feature type="region of interest" description="Disordered" evidence="1">
    <location>
        <begin position="777"/>
        <end position="816"/>
    </location>
</feature>
<dbReference type="Proteomes" id="UP000440578">
    <property type="component" value="Unassembled WGS sequence"/>
</dbReference>
<evidence type="ECO:0000313" key="2">
    <source>
        <dbReference type="EMBL" id="KAF0294688.1"/>
    </source>
</evidence>
<sequence>MDLAKGFDMSAMPKSEPVVAKASAAPEVAPSDMDKFLDMMDTVPEKRTAAPTGPPVEEEQLMKKDTWRTGDGDDEAMIALMNKPRDKDAPSQAPDWDIDDLLVGKATKKSDAKQDNTAPEKETSVKKPDAGAFSGFDDFIAPKKASAVDSAPPVHAEEEIVSAVSASQTTAAPTKPKPALDKHISKEGDTRGSVPEHGHGLRDLLYDDKDKTGTKPSAPREDPKSREPAVLDDLIRPAKASTTASAPPSSNKEETVVAQAASTTEAGKPSGKKVTDEHREKPGNTRGSVPDHGHGVRDVLYDDSDKTGRRKSDSKDDSKSHEPAPLEDLIQPKKAAASHAAPGEAHAPSSGDEDEEEESISAETAHQTQASGQAGGKKKRRSRKKKHAKEGDIRGSVPDHGHGVRDVLYDDSDKTGRKKTPSESKGDDKHREPAAFDDLIQPKKAAASHAAPAARSFSPESKQTEEAVTASTAHESQAAAPAGGKNANKKKQAKEGDTRGSVPDHGHGVRDVLYDDKDKTGRRKSESKDDSKARDPAPLDDLIQPKKAAVSHAAAPAKKSSSRSPSPEEEEEDEISAETAHQSQAAGQAGGKKKRRSRKKKHAKEGDTRGSVPDHGHGVRDVLYDDSDKTGQKKSDTKQDTKRTEPEPLEDLIRPAQASHTASAPPSSKDTSAASPTGAEQPLVAERAGTTHSAPPAAARASPERQEPARKSLSLAGMTDPDQEDSDDGEELRRLIASTEALQAQLYNTRHGDSKQAEAVQQETVQELERLERSLEQRERRLESAGRGQEVKAAKEGLQKVKEQLDVSRAETAAKH</sequence>
<feature type="compositionally biased region" description="Low complexity" evidence="1">
    <location>
        <begin position="237"/>
        <end position="250"/>
    </location>
</feature>
<feature type="compositionally biased region" description="Basic residues" evidence="1">
    <location>
        <begin position="376"/>
        <end position="388"/>
    </location>
</feature>
<feature type="compositionally biased region" description="Basic and acidic residues" evidence="1">
    <location>
        <begin position="604"/>
        <end position="646"/>
    </location>
</feature>
<evidence type="ECO:0000313" key="3">
    <source>
        <dbReference type="Proteomes" id="UP000440578"/>
    </source>
</evidence>
<feature type="compositionally biased region" description="Acidic residues" evidence="1">
    <location>
        <begin position="567"/>
        <end position="576"/>
    </location>
</feature>
<gene>
    <name evidence="2" type="ORF">FJT64_007721</name>
</gene>
<feature type="compositionally biased region" description="Basic and acidic residues" evidence="1">
    <location>
        <begin position="178"/>
        <end position="236"/>
    </location>
</feature>
<dbReference type="AlphaFoldDB" id="A0A6A4VXU3"/>
<feature type="compositionally biased region" description="Basic and acidic residues" evidence="1">
    <location>
        <begin position="108"/>
        <end position="129"/>
    </location>
</feature>
<proteinExistence type="predicted"/>
<feature type="compositionally biased region" description="Acidic residues" evidence="1">
    <location>
        <begin position="721"/>
        <end position="730"/>
    </location>
</feature>
<feature type="compositionally biased region" description="Low complexity" evidence="1">
    <location>
        <begin position="545"/>
        <end position="565"/>
    </location>
</feature>
<name>A0A6A4VXU3_AMPAM</name>
<feature type="compositionally biased region" description="Basic residues" evidence="1">
    <location>
        <begin position="591"/>
        <end position="603"/>
    </location>
</feature>
<comment type="caution">
    <text evidence="2">The sequence shown here is derived from an EMBL/GenBank/DDBJ whole genome shotgun (WGS) entry which is preliminary data.</text>
</comment>
<feature type="compositionally biased region" description="Low complexity" evidence="1">
    <location>
        <begin position="477"/>
        <end position="486"/>
    </location>
</feature>
<protein>
    <submittedName>
        <fullName evidence="2">Uncharacterized protein</fullName>
    </submittedName>
</protein>
<feature type="compositionally biased region" description="Basic and acidic residues" evidence="1">
    <location>
        <begin position="60"/>
        <end position="71"/>
    </location>
</feature>
<reference evidence="2 3" key="1">
    <citation type="submission" date="2019-07" db="EMBL/GenBank/DDBJ databases">
        <title>Draft genome assembly of a fouling barnacle, Amphibalanus amphitrite (Darwin, 1854): The first reference genome for Thecostraca.</title>
        <authorList>
            <person name="Kim W."/>
        </authorList>
    </citation>
    <scope>NUCLEOTIDE SEQUENCE [LARGE SCALE GENOMIC DNA]</scope>
    <source>
        <strain evidence="2">SNU_AA5</strain>
        <tissue evidence="2">Soma without cirri and trophi</tissue>
    </source>
</reference>
<feature type="region of interest" description="Disordered" evidence="1">
    <location>
        <begin position="45"/>
        <end position="735"/>
    </location>
</feature>
<accession>A0A6A4VXU3</accession>
<feature type="compositionally biased region" description="Acidic residues" evidence="1">
    <location>
        <begin position="351"/>
        <end position="360"/>
    </location>
</feature>
<feature type="compositionally biased region" description="Polar residues" evidence="1">
    <location>
        <begin position="658"/>
        <end position="675"/>
    </location>
</feature>
<feature type="region of interest" description="Disordered" evidence="1">
    <location>
        <begin position="1"/>
        <end position="32"/>
    </location>
</feature>
<keyword evidence="3" id="KW-1185">Reference proteome</keyword>
<feature type="compositionally biased region" description="Low complexity" evidence="1">
    <location>
        <begin position="332"/>
        <end position="350"/>
    </location>
</feature>
<feature type="compositionally biased region" description="Low complexity" evidence="1">
    <location>
        <begin position="577"/>
        <end position="587"/>
    </location>
</feature>
<feature type="compositionally biased region" description="Basic and acidic residues" evidence="1">
    <location>
        <begin position="273"/>
        <end position="324"/>
    </location>
</feature>
<feature type="compositionally biased region" description="Basic and acidic residues" evidence="1">
    <location>
        <begin position="389"/>
        <end position="434"/>
    </location>
</feature>
<organism evidence="2 3">
    <name type="scientific">Amphibalanus amphitrite</name>
    <name type="common">Striped barnacle</name>
    <name type="synonym">Balanus amphitrite</name>
    <dbReference type="NCBI Taxonomy" id="1232801"/>
    <lineage>
        <taxon>Eukaryota</taxon>
        <taxon>Metazoa</taxon>
        <taxon>Ecdysozoa</taxon>
        <taxon>Arthropoda</taxon>
        <taxon>Crustacea</taxon>
        <taxon>Multicrustacea</taxon>
        <taxon>Cirripedia</taxon>
        <taxon>Thoracica</taxon>
        <taxon>Thoracicalcarea</taxon>
        <taxon>Balanomorpha</taxon>
        <taxon>Balanoidea</taxon>
        <taxon>Balanidae</taxon>
        <taxon>Amphibalaninae</taxon>
        <taxon>Amphibalanus</taxon>
    </lineage>
</organism>
<dbReference type="EMBL" id="VIIS01001672">
    <property type="protein sequence ID" value="KAF0294688.1"/>
    <property type="molecule type" value="Genomic_DNA"/>
</dbReference>
<evidence type="ECO:0000256" key="1">
    <source>
        <dbReference type="SAM" id="MobiDB-lite"/>
    </source>
</evidence>
<feature type="compositionally biased region" description="Low complexity" evidence="1">
    <location>
        <begin position="161"/>
        <end position="172"/>
    </location>
</feature>
<feature type="compositionally biased region" description="Basic and acidic residues" evidence="1">
    <location>
        <begin position="493"/>
        <end position="537"/>
    </location>
</feature>
<feature type="compositionally biased region" description="Low complexity" evidence="1">
    <location>
        <begin position="445"/>
        <end position="454"/>
    </location>
</feature>